<organism evidence="3 4">
    <name type="scientific">Microbotryum silenes-dioicae</name>
    <dbReference type="NCBI Taxonomy" id="796604"/>
    <lineage>
        <taxon>Eukaryota</taxon>
        <taxon>Fungi</taxon>
        <taxon>Dikarya</taxon>
        <taxon>Basidiomycota</taxon>
        <taxon>Pucciniomycotina</taxon>
        <taxon>Microbotryomycetes</taxon>
        <taxon>Microbotryales</taxon>
        <taxon>Microbotryaceae</taxon>
        <taxon>Microbotryum</taxon>
    </lineage>
</organism>
<feature type="compositionally biased region" description="Low complexity" evidence="2">
    <location>
        <begin position="192"/>
        <end position="210"/>
    </location>
</feature>
<feature type="compositionally biased region" description="Low complexity" evidence="2">
    <location>
        <begin position="160"/>
        <end position="183"/>
    </location>
</feature>
<dbReference type="STRING" id="796604.A0A2X0N5N0"/>
<evidence type="ECO:0000313" key="4">
    <source>
        <dbReference type="Proteomes" id="UP000249464"/>
    </source>
</evidence>
<protein>
    <submittedName>
        <fullName evidence="3">BQ5605_C020g09131 protein</fullName>
    </submittedName>
</protein>
<gene>
    <name evidence="3" type="primary">BQ5605_C020g09131</name>
    <name evidence="3" type="ORF">BQ5605_C020G09131</name>
</gene>
<evidence type="ECO:0000256" key="2">
    <source>
        <dbReference type="SAM" id="MobiDB-lite"/>
    </source>
</evidence>
<keyword evidence="1" id="KW-0175">Coiled coil</keyword>
<accession>A0A2X0N5N0</accession>
<feature type="region of interest" description="Disordered" evidence="2">
    <location>
        <begin position="53"/>
        <end position="141"/>
    </location>
</feature>
<feature type="compositionally biased region" description="Low complexity" evidence="2">
    <location>
        <begin position="225"/>
        <end position="234"/>
    </location>
</feature>
<feature type="coiled-coil region" evidence="1">
    <location>
        <begin position="267"/>
        <end position="354"/>
    </location>
</feature>
<feature type="region of interest" description="Disordered" evidence="2">
    <location>
        <begin position="433"/>
        <end position="462"/>
    </location>
</feature>
<evidence type="ECO:0000313" key="3">
    <source>
        <dbReference type="EMBL" id="SGZ17577.1"/>
    </source>
</evidence>
<reference evidence="3 4" key="1">
    <citation type="submission" date="2016-11" db="EMBL/GenBank/DDBJ databases">
        <authorList>
            <person name="Jaros S."/>
            <person name="Januszkiewicz K."/>
            <person name="Wedrychowicz H."/>
        </authorList>
    </citation>
    <scope>NUCLEOTIDE SEQUENCE [LARGE SCALE GENOMIC DNA]</scope>
</reference>
<name>A0A2X0N5N0_9BASI</name>
<dbReference type="AlphaFoldDB" id="A0A2X0N5N0"/>
<evidence type="ECO:0000256" key="1">
    <source>
        <dbReference type="SAM" id="Coils"/>
    </source>
</evidence>
<dbReference type="Proteomes" id="UP000249464">
    <property type="component" value="Unassembled WGS sequence"/>
</dbReference>
<feature type="compositionally biased region" description="Pro residues" evidence="2">
    <location>
        <begin position="448"/>
        <end position="459"/>
    </location>
</feature>
<sequence>MTTYASTPNMDDSGSLDGLPLSATAPPVPTGYDCRLVSPAPFDSVVVVLSRHLTSPRARTPPHTTSARGGWGQSKLSVKANPAPFGSSSPRNLGGLSISEHRASSPKPISICQNHNGSSAPPSPSSPSLSTSSPSSAGRLPSAGAVALNRALVSDDPGRSPSTSSPPSSPNLSPENSEHSPSSALAPHNPYARQSSTSSTSTRRVSVASSGHFGNSTGNPRDRLAASASAATSGSGKVIAALQSDLLIARSALDSSRIQLRNGQRAIESLTRFNDDMKETKERLTLEIEGLQRVLARKERMQEEALARARTAETTLNELQSSHKELVASSRQQIKDLSAENEQNEELRKKAESEYGSLARGIKSMQEGFKRDFDVLRQELAKSQTKLASSTTLVSKLLALPSPYFSIPSTSQTPHAPLLTNISPSTTLTTTKSSIYSFSRSPNRAPHPASPTPTNPTPTDPFLLSLQKTQQELSLSISEECSKALKLVEKCTKQNQKDLYATKDVQNEMGRLKRLIRAGIQGDAGTAA</sequence>
<feature type="region of interest" description="Disordered" evidence="2">
    <location>
        <begin position="153"/>
        <end position="234"/>
    </location>
</feature>
<keyword evidence="4" id="KW-1185">Reference proteome</keyword>
<feature type="compositionally biased region" description="Polar residues" evidence="2">
    <location>
        <begin position="1"/>
        <end position="12"/>
    </location>
</feature>
<dbReference type="EMBL" id="FQNC01000082">
    <property type="protein sequence ID" value="SGZ17577.1"/>
    <property type="molecule type" value="Genomic_DNA"/>
</dbReference>
<feature type="compositionally biased region" description="Low complexity" evidence="2">
    <location>
        <begin position="126"/>
        <end position="141"/>
    </location>
</feature>
<feature type="region of interest" description="Disordered" evidence="2">
    <location>
        <begin position="1"/>
        <end position="30"/>
    </location>
</feature>
<proteinExistence type="predicted"/>